<sequence length="111" mass="12568">MCLYRSNFYTSCRCYVLLNLRSPAHRCQGPRDQKGHCPVQNYHPLEVTNIERLCGRCDKIRIQKGKIEKLTNEILPAAEASGQRGNYIKAMVDLAEAHEKLSKAIASGTYN</sequence>
<protein>
    <submittedName>
        <fullName evidence="1">Uncharacterized protein</fullName>
    </submittedName>
</protein>
<reference evidence="1 2" key="1">
    <citation type="submission" date="2019-01" db="EMBL/GenBank/DDBJ databases">
        <title>Intercellular communication is required for trap formation in the nematode-trapping fungus Duddingtonia flagrans.</title>
        <authorList>
            <person name="Youssar L."/>
            <person name="Wernet V."/>
            <person name="Hensel N."/>
            <person name="Hildebrandt H.-G."/>
            <person name="Fischer R."/>
        </authorList>
    </citation>
    <scope>NUCLEOTIDE SEQUENCE [LARGE SCALE GENOMIC DNA]</scope>
    <source>
        <strain evidence="1 2">CBS H-5679</strain>
    </source>
</reference>
<evidence type="ECO:0000313" key="2">
    <source>
        <dbReference type="Proteomes" id="UP000283090"/>
    </source>
</evidence>
<dbReference type="OrthoDB" id="5271900at2759"/>
<dbReference type="VEuPathDB" id="FungiDB:DFL_000753"/>
<dbReference type="AlphaFoldDB" id="A0A437AFK6"/>
<organism evidence="1 2">
    <name type="scientific">Arthrobotrys flagrans</name>
    <name type="common">Nematode-trapping fungus</name>
    <name type="synonym">Trichothecium flagrans</name>
    <dbReference type="NCBI Taxonomy" id="97331"/>
    <lineage>
        <taxon>Eukaryota</taxon>
        <taxon>Fungi</taxon>
        <taxon>Dikarya</taxon>
        <taxon>Ascomycota</taxon>
        <taxon>Pezizomycotina</taxon>
        <taxon>Orbiliomycetes</taxon>
        <taxon>Orbiliales</taxon>
        <taxon>Orbiliaceae</taxon>
        <taxon>Arthrobotrys</taxon>
    </lineage>
</organism>
<dbReference type="Proteomes" id="UP000283090">
    <property type="component" value="Unassembled WGS sequence"/>
</dbReference>
<comment type="caution">
    <text evidence="1">The sequence shown here is derived from an EMBL/GenBank/DDBJ whole genome shotgun (WGS) entry which is preliminary data.</text>
</comment>
<dbReference type="GeneID" id="93583064"/>
<keyword evidence="2" id="KW-1185">Reference proteome</keyword>
<dbReference type="RefSeq" id="XP_067495304.1">
    <property type="nucleotide sequence ID" value="XM_067637125.1"/>
</dbReference>
<name>A0A437AFK6_ARTFL</name>
<dbReference type="EMBL" id="SAEB01000001">
    <property type="protein sequence ID" value="RVD89760.1"/>
    <property type="molecule type" value="Genomic_DNA"/>
</dbReference>
<gene>
    <name evidence="1" type="ORF">DFL_000753</name>
</gene>
<evidence type="ECO:0000313" key="1">
    <source>
        <dbReference type="EMBL" id="RVD89760.1"/>
    </source>
</evidence>
<accession>A0A437AFK6</accession>
<proteinExistence type="predicted"/>